<dbReference type="Gene3D" id="2.130.10.10">
    <property type="entry name" value="YVTN repeat-like/Quinoprotein amine dehydrogenase"/>
    <property type="match status" value="2"/>
</dbReference>
<dbReference type="Proteomes" id="UP000749559">
    <property type="component" value="Unassembled WGS sequence"/>
</dbReference>
<proteinExistence type="predicted"/>
<dbReference type="InterPro" id="IPR057403">
    <property type="entry name" value="Beta-prop_Aladin"/>
</dbReference>
<feature type="domain" description="Aladin seven-bladed propeller" evidence="1">
    <location>
        <begin position="132"/>
        <end position="479"/>
    </location>
</feature>
<dbReference type="SUPFAM" id="SSF50978">
    <property type="entry name" value="WD40 repeat-like"/>
    <property type="match status" value="1"/>
</dbReference>
<reference evidence="2" key="1">
    <citation type="submission" date="2022-03" db="EMBL/GenBank/DDBJ databases">
        <authorList>
            <person name="Martin C."/>
        </authorList>
    </citation>
    <scope>NUCLEOTIDE SEQUENCE</scope>
</reference>
<dbReference type="InterPro" id="IPR019775">
    <property type="entry name" value="WD40_repeat_CS"/>
</dbReference>
<keyword evidence="3" id="KW-1185">Reference proteome</keyword>
<organism evidence="2 3">
    <name type="scientific">Owenia fusiformis</name>
    <name type="common">Polychaete worm</name>
    <dbReference type="NCBI Taxonomy" id="6347"/>
    <lineage>
        <taxon>Eukaryota</taxon>
        <taxon>Metazoa</taxon>
        <taxon>Spiralia</taxon>
        <taxon>Lophotrochozoa</taxon>
        <taxon>Annelida</taxon>
        <taxon>Polychaeta</taxon>
        <taxon>Sedentaria</taxon>
        <taxon>Canalipalpata</taxon>
        <taxon>Sabellida</taxon>
        <taxon>Oweniida</taxon>
        <taxon>Oweniidae</taxon>
        <taxon>Owenia</taxon>
    </lineage>
</organism>
<dbReference type="InterPro" id="IPR045139">
    <property type="entry name" value="Aladin"/>
</dbReference>
<dbReference type="SMART" id="SM00320">
    <property type="entry name" value="WD40"/>
    <property type="match status" value="5"/>
</dbReference>
<dbReference type="EMBL" id="CAIIXF020000007">
    <property type="protein sequence ID" value="CAH1788749.1"/>
    <property type="molecule type" value="Genomic_DNA"/>
</dbReference>
<dbReference type="PROSITE" id="PS00678">
    <property type="entry name" value="WD_REPEATS_1"/>
    <property type="match status" value="1"/>
</dbReference>
<dbReference type="InterPro" id="IPR001680">
    <property type="entry name" value="WD40_rpt"/>
</dbReference>
<dbReference type="GO" id="GO:0006913">
    <property type="term" value="P:nucleocytoplasmic transport"/>
    <property type="evidence" value="ECO:0007669"/>
    <property type="project" value="TreeGrafter"/>
</dbReference>
<evidence type="ECO:0000313" key="3">
    <source>
        <dbReference type="Proteomes" id="UP000749559"/>
    </source>
</evidence>
<dbReference type="OrthoDB" id="411991at2759"/>
<accession>A0A8J1Y431</accession>
<dbReference type="Pfam" id="PF25460">
    <property type="entry name" value="Beta-prop_Aladin"/>
    <property type="match status" value="1"/>
</dbReference>
<protein>
    <recommendedName>
        <fullName evidence="1">Aladin seven-bladed propeller domain-containing protein</fullName>
    </recommendedName>
</protein>
<dbReference type="AlphaFoldDB" id="A0A8J1Y431"/>
<evidence type="ECO:0000259" key="1">
    <source>
        <dbReference type="Pfam" id="PF25460"/>
    </source>
</evidence>
<dbReference type="InterPro" id="IPR015943">
    <property type="entry name" value="WD40/YVTN_repeat-like_dom_sf"/>
</dbReference>
<dbReference type="GO" id="GO:0005643">
    <property type="term" value="C:nuclear pore"/>
    <property type="evidence" value="ECO:0007669"/>
    <property type="project" value="TreeGrafter"/>
</dbReference>
<comment type="caution">
    <text evidence="2">The sequence shown here is derived from an EMBL/GenBank/DDBJ whole genome shotgun (WGS) entry which is preliminary data.</text>
</comment>
<dbReference type="InterPro" id="IPR036322">
    <property type="entry name" value="WD40_repeat_dom_sf"/>
</dbReference>
<name>A0A8J1Y431_OWEFU</name>
<sequence length="512" mass="56646">MCSLATFPIPAHNGYVTVCETNGELLAVPEDTYDEQSTTQSLNYPVVTLSTDSRRSLSTESAKSAFLEHKETLWKRIMSAWYEDGTTGALEEVANSKDIDMQWLSKIACWGLGGVRWWNSLHGWYSPHLVLSSEDMTAEFSTNRDWSKSDIRCFAWHPHTVKFAVVFNDDSIKVYSSGQDIVPTLKHKAQKGVATVAWKPLSASVLAVACQTCVLIWHVDPTSLATRPSTSSVQILMTDGHTPVTSLAWSPHGDLLLSASPADTAMMVWDIAMETCVPLRRYGGGGVSSLSWSPDGTKVFAGTPSSLFRVWECQKWSCEKWTNLSGKCQAACWSPDGATVLFTTADDPIIYSLSFSLQLDESRPVIGGSQSAVSCIDLSEVCFECDDREVKIGGTAKHMIWDPTGERLAVTFKNNCNGSEYIAVYRTKLHPVLEIMPCGFIKGKDGELPNDISFQNEFKDGALLTVVWSSGRVSHIPLIYIHSDQVNNEHMHNNKLRNGNGHMNNTILYTEH</sequence>
<dbReference type="PANTHER" id="PTHR14494">
    <property type="entry name" value="ALADIN/ADRACALIN/AAAS"/>
    <property type="match status" value="1"/>
</dbReference>
<dbReference type="PANTHER" id="PTHR14494:SF0">
    <property type="entry name" value="ALADIN"/>
    <property type="match status" value="1"/>
</dbReference>
<evidence type="ECO:0000313" key="2">
    <source>
        <dbReference type="EMBL" id="CAH1788749.1"/>
    </source>
</evidence>
<gene>
    <name evidence="2" type="ORF">OFUS_LOCUS14223</name>
</gene>